<dbReference type="InterPro" id="IPR005162">
    <property type="entry name" value="Retrotrans_gag_dom"/>
</dbReference>
<keyword evidence="1" id="KW-0233">DNA recombination</keyword>
<dbReference type="SUPFAM" id="SSF56672">
    <property type="entry name" value="DNA/RNA polymerases"/>
    <property type="match status" value="1"/>
</dbReference>
<dbReference type="InterPro" id="IPR002156">
    <property type="entry name" value="RNaseH_domain"/>
</dbReference>
<evidence type="ECO:0000256" key="3">
    <source>
        <dbReference type="SAM" id="MobiDB-lite"/>
    </source>
</evidence>
<feature type="compositionally biased region" description="Basic and acidic residues" evidence="3">
    <location>
        <begin position="504"/>
        <end position="543"/>
    </location>
</feature>
<feature type="domain" description="Integrase catalytic" evidence="6">
    <location>
        <begin position="1647"/>
        <end position="1808"/>
    </location>
</feature>
<proteinExistence type="predicted"/>
<evidence type="ECO:0000259" key="4">
    <source>
        <dbReference type="PROSITE" id="PS50878"/>
    </source>
</evidence>
<dbReference type="CDD" id="cd00303">
    <property type="entry name" value="retropepsin_like"/>
    <property type="match status" value="1"/>
</dbReference>
<dbReference type="PROSITE" id="PS50879">
    <property type="entry name" value="RNASE_H_1"/>
    <property type="match status" value="1"/>
</dbReference>
<feature type="coiled-coil region" evidence="2">
    <location>
        <begin position="175"/>
        <end position="209"/>
    </location>
</feature>
<gene>
    <name evidence="7" type="ORF">FSB_LOCUS23615</name>
</gene>
<feature type="domain" description="Reverse transcriptase" evidence="4">
    <location>
        <begin position="967"/>
        <end position="1146"/>
    </location>
</feature>
<feature type="region of interest" description="Disordered" evidence="3">
    <location>
        <begin position="504"/>
        <end position="550"/>
    </location>
</feature>
<reference evidence="7" key="1">
    <citation type="submission" date="2018-02" db="EMBL/GenBank/DDBJ databases">
        <authorList>
            <person name="Cohen D.B."/>
            <person name="Kent A.D."/>
        </authorList>
    </citation>
    <scope>NUCLEOTIDE SEQUENCE</scope>
</reference>
<dbReference type="InterPro" id="IPR041577">
    <property type="entry name" value="RT_RNaseH_2"/>
</dbReference>
<dbReference type="CDD" id="cd01647">
    <property type="entry name" value="RT_LTR"/>
    <property type="match status" value="1"/>
</dbReference>
<evidence type="ECO:0000259" key="5">
    <source>
        <dbReference type="PROSITE" id="PS50879"/>
    </source>
</evidence>
<dbReference type="InterPro" id="IPR000477">
    <property type="entry name" value="RT_dom"/>
</dbReference>
<feature type="domain" description="RNase H type-1" evidence="5">
    <location>
        <begin position="1368"/>
        <end position="1497"/>
    </location>
</feature>
<dbReference type="GO" id="GO:0004523">
    <property type="term" value="F:RNA-DNA hybrid ribonuclease activity"/>
    <property type="evidence" value="ECO:0007669"/>
    <property type="project" value="InterPro"/>
</dbReference>
<protein>
    <submittedName>
        <fullName evidence="7">Uncharacterized protein</fullName>
    </submittedName>
</protein>
<feature type="compositionally biased region" description="Polar residues" evidence="3">
    <location>
        <begin position="241"/>
        <end position="260"/>
    </location>
</feature>
<dbReference type="PROSITE" id="PS50994">
    <property type="entry name" value="INTEGRASE"/>
    <property type="match status" value="1"/>
</dbReference>
<dbReference type="Gene3D" id="3.30.70.270">
    <property type="match status" value="2"/>
</dbReference>
<dbReference type="Gene3D" id="3.10.10.10">
    <property type="entry name" value="HIV Type 1 Reverse Transcriptase, subunit A, domain 1"/>
    <property type="match status" value="1"/>
</dbReference>
<dbReference type="PROSITE" id="PS50878">
    <property type="entry name" value="RT_POL"/>
    <property type="match status" value="1"/>
</dbReference>
<feature type="region of interest" description="Disordered" evidence="3">
    <location>
        <begin position="614"/>
        <end position="647"/>
    </location>
</feature>
<evidence type="ECO:0000256" key="1">
    <source>
        <dbReference type="ARBA" id="ARBA00023172"/>
    </source>
</evidence>
<organism evidence="7">
    <name type="scientific">Fagus sylvatica</name>
    <name type="common">Beechnut</name>
    <dbReference type="NCBI Taxonomy" id="28930"/>
    <lineage>
        <taxon>Eukaryota</taxon>
        <taxon>Viridiplantae</taxon>
        <taxon>Streptophyta</taxon>
        <taxon>Embryophyta</taxon>
        <taxon>Tracheophyta</taxon>
        <taxon>Spermatophyta</taxon>
        <taxon>Magnoliopsida</taxon>
        <taxon>eudicotyledons</taxon>
        <taxon>Gunneridae</taxon>
        <taxon>Pentapetalae</taxon>
        <taxon>rosids</taxon>
        <taxon>fabids</taxon>
        <taxon>Fagales</taxon>
        <taxon>Fagaceae</taxon>
        <taxon>Fagus</taxon>
    </lineage>
</organism>
<dbReference type="PANTHER" id="PTHR48475">
    <property type="entry name" value="RIBONUCLEASE H"/>
    <property type="match status" value="1"/>
</dbReference>
<dbReference type="InterPro" id="IPR001584">
    <property type="entry name" value="Integrase_cat-core"/>
</dbReference>
<dbReference type="EMBL" id="OIVN01001596">
    <property type="protein sequence ID" value="SPC95733.1"/>
    <property type="molecule type" value="Genomic_DNA"/>
</dbReference>
<dbReference type="InterPro" id="IPR021109">
    <property type="entry name" value="Peptidase_aspartic_dom_sf"/>
</dbReference>
<dbReference type="SUPFAM" id="SSF53098">
    <property type="entry name" value="Ribonuclease H-like"/>
    <property type="match status" value="2"/>
</dbReference>
<dbReference type="Pfam" id="PF00665">
    <property type="entry name" value="rve"/>
    <property type="match status" value="1"/>
</dbReference>
<dbReference type="InterPro" id="IPR036397">
    <property type="entry name" value="RNaseH_sf"/>
</dbReference>
<dbReference type="Pfam" id="PF13456">
    <property type="entry name" value="RVT_3"/>
    <property type="match status" value="1"/>
</dbReference>
<dbReference type="GO" id="GO:0015074">
    <property type="term" value="P:DNA integration"/>
    <property type="evidence" value="ECO:0007669"/>
    <property type="project" value="InterPro"/>
</dbReference>
<feature type="compositionally biased region" description="Basic and acidic residues" evidence="3">
    <location>
        <begin position="618"/>
        <end position="647"/>
    </location>
</feature>
<evidence type="ECO:0000259" key="6">
    <source>
        <dbReference type="PROSITE" id="PS50994"/>
    </source>
</evidence>
<sequence length="1911" mass="217194">MDFVVRWPWVSGAMGCGSWVAGMVANKMGCGGFGFADVGMVVVGFGLPMAELKKLSPLAYDYLSKIPVVTWSKSKFTTNPKSDLIVNNLSGHRRNFGRHPTGVFLPSSLLFLVSGLPSERTSVWTTVLILHIISWRRLWERVAFSHFVSLPEELKAVDPSNFSLMEAGDNSAQPLSASERQLQALTANIQELARQSAADRREMQELAKQNQELLALLRSRGEIPSPGQGQNGEEIPRNETGRNQNQSQNQNDEGSSANQNREPHPSQVADPAKSAADARAAKLEEELKEMREQMKEMKSQVRAKAAKNLDMLVHRSESPFTKRIDEYPLPAKFKVPQLETFDGFKDPLDYLDSFRTIMRLHGVSDEIMCRTFPTNLRGSARTWFNQLETGSIDTFAQLSRAFIDNFIGGRRSARPANYLLNIRQREGESLRSYVQRFNKEAVQIDEPNEYVALTAFNAGLLKGDFLFQLCKDPPKSMSELMYEAQKFINAEDAFEARDEFLSRKRKEPEDRRLDSSRNKSSKQDYPKNERKNASSSNRREERPSSFTPLNMSIDQVLLQIQDNPDIRWPGKLRSDPEKRSKNLYCRFHRDHGHTTEDCFALKQQIEALIRQGKLGKFVRQDKPDVRPEPRPNRQDENKDRQEDRPRDIIGEIRTIVGGLASGGASRSSRKAYARQAHNILVTQRSRKNLKMDDQVISFSEDDARNIHHPHDDALVVTLTIAGFITRRVLIDNGSSADIIYLPAYQQMKVDKEQLKPIDIPLVGFTGDKVKPLGVVSLTIEAGTYPKQVRTSVKFLVVDCPSAYNVIIGRPTLNKLRAVTSTYHLLVRFPTEHGIGELKGDQATARECYFASLGPEAKHQTMKIDEGHKLVEPTEELEVIALDDDEPSKTTSIGTKMDRTIREAMISFLKSNLDVFAWTHDDMPGIDPATICHKLNVDPSIRPIKQKRRVFAPDRNQAISDEVEKLLTAGFIREVFYPDWLANVVMVKKANGKWRMCVDFTDLNKACPKDSFPLPRIDQLVDSTAGHRLLTFMDAFSGYNQIMMDDADQEKTSFITSKGLFCYKVMPFGLKNAGATYQRLMNRMFHHQIGRNVEVYVDDMLVKTKDEVNHMEDLKETFETLRRYRMKLNPSKCVFGVSSGKFLGFMVSQRGIEANPDKIKAVLEMTPPRTTKEVQSLTGRVAALNRFVSRATDKCLPFFKTLRKAFIWTDDCQKAFEELKRYLTSPPLLSPSQQGETLSLYLAVSPTAVSSALIREDEGTQLPVYYISKAFQGAEERYPAMEKLALALVTAARKLRPYFQSHKIIVLTNHPLRKAMNKPDAAGRLIQWAVELSEFDIEYHPRQAIKAQALADFIAEFTVTEDEPSVERPDEIWEIDIDGSSVKGAGGVGAVFKTPEGHLLKHSTRLQYPTTNNEAEYEALLTGLRIAKELGANRLKIRSDSQLIVGQVNGDYEAREDRMTKYLKLVRNAMKWFDQVMLVQVPREQNTEADALAKLASSDEATDQYIEVQHSPSHLEEEVSPIDVSNSWMTPIVNYLEDETLPSDPVEARKLKVRSTRFILIQGVLYKRGFSLPYLRCLDKAEANYVMREVHEGICGNHSGARSLVHKLVRAGYYWPTMQKDAVSYVRTCDKCQRFGNLIHSPPETLTPMTAPWPFAQWGLDIMGPLPVGRRQLKFLVVGIDYFTKWVEAEPLATITEKNIRAFVWKAIICRFGIPKAFISDNGRQFDNSPFREFCAELGIHNHYSSPGHPQANGQVEVTNRSLLKMIKTRLEGAKGLWPEELPNILWAYRTTARTPTGETPFRLTYGTEAVIPDLVDEVRDQAEARTRVYQQRMARYYDRRVKHREFKIGDLVLRKVTLATKDPTQGKLGPTWEGPYRVVKFHRRGTYHLEKLDGDALPHPWNAEHLKKYYQ</sequence>
<dbReference type="InterPro" id="IPR043502">
    <property type="entry name" value="DNA/RNA_pol_sf"/>
</dbReference>
<dbReference type="InterPro" id="IPR012337">
    <property type="entry name" value="RNaseH-like_sf"/>
</dbReference>
<dbReference type="Pfam" id="PF03732">
    <property type="entry name" value="Retrotrans_gag"/>
    <property type="match status" value="1"/>
</dbReference>
<dbReference type="CDD" id="cd09274">
    <property type="entry name" value="RNase_HI_RT_Ty3"/>
    <property type="match status" value="1"/>
</dbReference>
<keyword evidence="2" id="KW-0175">Coiled coil</keyword>
<dbReference type="Gene3D" id="1.10.340.70">
    <property type="match status" value="1"/>
</dbReference>
<dbReference type="Pfam" id="PF00078">
    <property type="entry name" value="RVT_1"/>
    <property type="match status" value="1"/>
</dbReference>
<name>A0A2N9G875_FAGSY</name>
<evidence type="ECO:0000256" key="2">
    <source>
        <dbReference type="SAM" id="Coils"/>
    </source>
</evidence>
<dbReference type="PANTHER" id="PTHR48475:SF2">
    <property type="entry name" value="RIBONUCLEASE H"/>
    <property type="match status" value="1"/>
</dbReference>
<dbReference type="Gene3D" id="2.40.70.10">
    <property type="entry name" value="Acid Proteases"/>
    <property type="match status" value="1"/>
</dbReference>
<dbReference type="InterPro" id="IPR041588">
    <property type="entry name" value="Integrase_H2C2"/>
</dbReference>
<feature type="region of interest" description="Disordered" evidence="3">
    <location>
        <begin position="221"/>
        <end position="279"/>
    </location>
</feature>
<dbReference type="InterPro" id="IPR043128">
    <property type="entry name" value="Rev_trsase/Diguanyl_cyclase"/>
</dbReference>
<dbReference type="GO" id="GO:0006310">
    <property type="term" value="P:DNA recombination"/>
    <property type="evidence" value="ECO:0007669"/>
    <property type="project" value="UniProtKB-KW"/>
</dbReference>
<dbReference type="Pfam" id="PF17919">
    <property type="entry name" value="RT_RNaseH_2"/>
    <property type="match status" value="1"/>
</dbReference>
<dbReference type="GO" id="GO:0003676">
    <property type="term" value="F:nucleic acid binding"/>
    <property type="evidence" value="ECO:0007669"/>
    <property type="project" value="InterPro"/>
</dbReference>
<dbReference type="CDD" id="cd09279">
    <property type="entry name" value="RNase_HI_like"/>
    <property type="match status" value="1"/>
</dbReference>
<dbReference type="Pfam" id="PF17921">
    <property type="entry name" value="Integrase_H2C2"/>
    <property type="match status" value="1"/>
</dbReference>
<evidence type="ECO:0000313" key="7">
    <source>
        <dbReference type="EMBL" id="SPC95733.1"/>
    </source>
</evidence>
<dbReference type="Gene3D" id="3.30.420.10">
    <property type="entry name" value="Ribonuclease H-like superfamily/Ribonuclease H"/>
    <property type="match status" value="2"/>
</dbReference>
<accession>A0A2N9G875</accession>